<dbReference type="PRINTS" id="PR00412">
    <property type="entry name" value="EPOXHYDRLASE"/>
</dbReference>
<protein>
    <recommendedName>
        <fullName evidence="3">AB hydrolase-1 domain-containing protein</fullName>
    </recommendedName>
</protein>
<comment type="similarity">
    <text evidence="2">Belongs to the AB hydrolase superfamily. Epoxide hydrolase family.</text>
</comment>
<dbReference type="EMBL" id="JASNWA010000010">
    <property type="protein sequence ID" value="KAK3168617.1"/>
    <property type="molecule type" value="Genomic_DNA"/>
</dbReference>
<sequence length="300" mass="34091">MASQTTPKPHDRQFWVQQSDPEIRIFYTECLPVSGESKGTILLIHGFPETSYQFRHVIVPLAQAGYHVLAPDYRGHGYSSKPPSGYTKDIISQDLYKLVTEHIGIKDKIHLVGHDIGGMIAHAYVAQFPDHVASINWGECPLPGTTYYDDTKHTGPLWHFDFQAQTDIAVTLVTGKEKLYLKHFYDRLTQNQSAFTNEVVDFYTTQYSAAGALWAAFTTYRTFEEDAKHNREWRKKNGKVGVRAMIMSGEHVFMTARALDMASEMYENIEKGVIEGCGHYLAEENPEGFIKKVLEFVEKS</sequence>
<evidence type="ECO:0000259" key="3">
    <source>
        <dbReference type="Pfam" id="PF00561"/>
    </source>
</evidence>
<proteinExistence type="inferred from homology"/>
<feature type="domain" description="AB hydrolase-1" evidence="3">
    <location>
        <begin position="40"/>
        <end position="285"/>
    </location>
</feature>
<dbReference type="InterPro" id="IPR000639">
    <property type="entry name" value="Epox_hydrolase-like"/>
</dbReference>
<dbReference type="SUPFAM" id="SSF53474">
    <property type="entry name" value="alpha/beta-Hydrolases"/>
    <property type="match status" value="1"/>
</dbReference>
<keyword evidence="1" id="KW-0378">Hydrolase</keyword>
<dbReference type="GO" id="GO:0016787">
    <property type="term" value="F:hydrolase activity"/>
    <property type="evidence" value="ECO:0007669"/>
    <property type="project" value="UniProtKB-KW"/>
</dbReference>
<reference evidence="4" key="1">
    <citation type="submission" date="2022-11" db="EMBL/GenBank/DDBJ databases">
        <title>Chromosomal genome sequence assembly and mating type (MAT) locus characterization of the leprose asexual lichenized fungus Lepraria neglecta (Nyl.) Erichsen.</title>
        <authorList>
            <person name="Allen J.L."/>
            <person name="Pfeffer B."/>
        </authorList>
    </citation>
    <scope>NUCLEOTIDE SEQUENCE</scope>
    <source>
        <strain evidence="4">Allen 5258</strain>
    </source>
</reference>
<dbReference type="InterPro" id="IPR029058">
    <property type="entry name" value="AB_hydrolase_fold"/>
</dbReference>
<evidence type="ECO:0000313" key="4">
    <source>
        <dbReference type="EMBL" id="KAK3168617.1"/>
    </source>
</evidence>
<keyword evidence="5" id="KW-1185">Reference proteome</keyword>
<dbReference type="AlphaFoldDB" id="A0AAD9Z1H3"/>
<gene>
    <name evidence="4" type="ORF">OEA41_005065</name>
</gene>
<evidence type="ECO:0000256" key="2">
    <source>
        <dbReference type="ARBA" id="ARBA00038334"/>
    </source>
</evidence>
<dbReference type="PRINTS" id="PR00111">
    <property type="entry name" value="ABHYDROLASE"/>
</dbReference>
<comment type="caution">
    <text evidence="4">The sequence shown here is derived from an EMBL/GenBank/DDBJ whole genome shotgun (WGS) entry which is preliminary data.</text>
</comment>
<dbReference type="Pfam" id="PF00561">
    <property type="entry name" value="Abhydrolase_1"/>
    <property type="match status" value="1"/>
</dbReference>
<dbReference type="InterPro" id="IPR000073">
    <property type="entry name" value="AB_hydrolase_1"/>
</dbReference>
<dbReference type="Gene3D" id="3.40.50.1820">
    <property type="entry name" value="alpha/beta hydrolase"/>
    <property type="match status" value="1"/>
</dbReference>
<dbReference type="PANTHER" id="PTHR43329">
    <property type="entry name" value="EPOXIDE HYDROLASE"/>
    <property type="match status" value="1"/>
</dbReference>
<accession>A0AAD9Z1H3</accession>
<dbReference type="Proteomes" id="UP001276659">
    <property type="component" value="Unassembled WGS sequence"/>
</dbReference>
<evidence type="ECO:0000256" key="1">
    <source>
        <dbReference type="ARBA" id="ARBA00022801"/>
    </source>
</evidence>
<organism evidence="4 5">
    <name type="scientific">Lepraria neglecta</name>
    <dbReference type="NCBI Taxonomy" id="209136"/>
    <lineage>
        <taxon>Eukaryota</taxon>
        <taxon>Fungi</taxon>
        <taxon>Dikarya</taxon>
        <taxon>Ascomycota</taxon>
        <taxon>Pezizomycotina</taxon>
        <taxon>Lecanoromycetes</taxon>
        <taxon>OSLEUM clade</taxon>
        <taxon>Lecanoromycetidae</taxon>
        <taxon>Lecanorales</taxon>
        <taxon>Lecanorineae</taxon>
        <taxon>Stereocaulaceae</taxon>
        <taxon>Lepraria</taxon>
    </lineage>
</organism>
<name>A0AAD9Z1H3_9LECA</name>
<evidence type="ECO:0000313" key="5">
    <source>
        <dbReference type="Proteomes" id="UP001276659"/>
    </source>
</evidence>